<dbReference type="Proteomes" id="UP000633509">
    <property type="component" value="Unassembled WGS sequence"/>
</dbReference>
<evidence type="ECO:0000256" key="1">
    <source>
        <dbReference type="SAM" id="SignalP"/>
    </source>
</evidence>
<comment type="caution">
    <text evidence="2">The sequence shown here is derived from an EMBL/GenBank/DDBJ whole genome shotgun (WGS) entry which is preliminary data.</text>
</comment>
<evidence type="ECO:0000313" key="3">
    <source>
        <dbReference type="Proteomes" id="UP000633509"/>
    </source>
</evidence>
<sequence length="286" mass="31545">MQKKRKILAVAVGALTLTASAGTAQAQTARAQTAPPFVAYHDLTSAQQTERFNTLRAQGYRPITVNISTDFSGRIRYAGIWSTSGRAMGGDLPWVMYQDMSADGYQRRFDQLAAQGYQPAVVSATGYNATARFAAIFIKNPGSRFVAKHDLSPAQLLQMTGTARENGLMPASVDVYGTAEVPRYVAVWVANPSRARWLVRTGLTQEDHDFEFKSHVAKGYRPTAIAVSGNNLYTTVWRNDNPGAWYSYIGMTAAGYQSRFTELKAKGFYPININAERGRYAAIWTK</sequence>
<protein>
    <submittedName>
        <fullName evidence="2">Uncharacterized protein</fullName>
    </submittedName>
</protein>
<name>A0ABR9M1P2_9ACTN</name>
<dbReference type="Pfam" id="PF17660">
    <property type="entry name" value="BTRD1"/>
    <property type="match status" value="5"/>
</dbReference>
<dbReference type="EMBL" id="JADBEK010000001">
    <property type="protein sequence ID" value="MBE1586530.1"/>
    <property type="molecule type" value="Genomic_DNA"/>
</dbReference>
<feature type="signal peptide" evidence="1">
    <location>
        <begin position="1"/>
        <end position="26"/>
    </location>
</feature>
<organism evidence="2 3">
    <name type="scientific">Nonomuraea angiospora</name>
    <dbReference type="NCBI Taxonomy" id="46172"/>
    <lineage>
        <taxon>Bacteria</taxon>
        <taxon>Bacillati</taxon>
        <taxon>Actinomycetota</taxon>
        <taxon>Actinomycetes</taxon>
        <taxon>Streptosporangiales</taxon>
        <taxon>Streptosporangiaceae</taxon>
        <taxon>Nonomuraea</taxon>
    </lineage>
</organism>
<accession>A0ABR9M1P2</accession>
<gene>
    <name evidence="2" type="ORF">H4W80_004788</name>
</gene>
<proteinExistence type="predicted"/>
<feature type="chain" id="PRO_5045321970" evidence="1">
    <location>
        <begin position="27"/>
        <end position="286"/>
    </location>
</feature>
<dbReference type="InterPro" id="IPR049511">
    <property type="entry name" value="PGH-like_rpt"/>
</dbReference>
<keyword evidence="3" id="KW-1185">Reference proteome</keyword>
<keyword evidence="1" id="KW-0732">Signal</keyword>
<dbReference type="RefSeq" id="WP_192787080.1">
    <property type="nucleotide sequence ID" value="NZ_JADBEK010000001.1"/>
</dbReference>
<reference evidence="2 3" key="1">
    <citation type="submission" date="2020-10" db="EMBL/GenBank/DDBJ databases">
        <title>Sequencing the genomes of 1000 actinobacteria strains.</title>
        <authorList>
            <person name="Klenk H.-P."/>
        </authorList>
    </citation>
    <scope>NUCLEOTIDE SEQUENCE [LARGE SCALE GENOMIC DNA]</scope>
    <source>
        <strain evidence="2 3">DSM 43173</strain>
    </source>
</reference>
<evidence type="ECO:0000313" key="2">
    <source>
        <dbReference type="EMBL" id="MBE1586530.1"/>
    </source>
</evidence>